<dbReference type="InterPro" id="IPR001736">
    <property type="entry name" value="PLipase_D/transphosphatidylase"/>
</dbReference>
<accession>A0A220UNL9</accession>
<dbReference type="SMART" id="SM00155">
    <property type="entry name" value="PLDc"/>
    <property type="match status" value="2"/>
</dbReference>
<reference evidence="2 3" key="1">
    <citation type="submission" date="2017-07" db="EMBL/GenBank/DDBJ databases">
        <title>Phenotypical and genomic characterization of a clinical isolate of Shewanella bicestrii sp. nov. producing an extended-spectrum beta-lactamase and a new oxacillinase variant.</title>
        <authorList>
            <person name="Jousset A.B."/>
            <person name="Bonnin R.A."/>
            <person name="Girlich D."/>
            <person name="Dabos L."/>
            <person name="Potron A."/>
            <person name="Dortet L."/>
            <person name="Glaser P."/>
            <person name="Naas T."/>
        </authorList>
    </citation>
    <scope>NUCLEOTIDE SEQUENCE [LARGE SCALE GENOMIC DNA]</scope>
    <source>
        <strain evidence="2 3">JAB-1</strain>
    </source>
</reference>
<dbReference type="PANTHER" id="PTHR21248:SF12">
    <property type="entry name" value="CARDIOLIPIN SYNTHASE C"/>
    <property type="match status" value="1"/>
</dbReference>
<dbReference type="AlphaFoldDB" id="A0A220UNL9"/>
<dbReference type="SUPFAM" id="SSF56024">
    <property type="entry name" value="Phospholipase D/nuclease"/>
    <property type="match status" value="2"/>
</dbReference>
<feature type="domain" description="PLD phosphodiesterase" evidence="1">
    <location>
        <begin position="202"/>
        <end position="229"/>
    </location>
</feature>
<evidence type="ECO:0000313" key="3">
    <source>
        <dbReference type="Proteomes" id="UP000198367"/>
    </source>
</evidence>
<dbReference type="Gene3D" id="3.30.870.10">
    <property type="entry name" value="Endonuclease Chain A"/>
    <property type="match status" value="2"/>
</dbReference>
<protein>
    <submittedName>
        <fullName evidence="2">Phospholipase</fullName>
    </submittedName>
</protein>
<organism evidence="2 3">
    <name type="scientific">Shewanella bicestrii</name>
    <dbReference type="NCBI Taxonomy" id="2018305"/>
    <lineage>
        <taxon>Bacteria</taxon>
        <taxon>Pseudomonadati</taxon>
        <taxon>Pseudomonadota</taxon>
        <taxon>Gammaproteobacteria</taxon>
        <taxon>Alteromonadales</taxon>
        <taxon>Shewanellaceae</taxon>
        <taxon>Shewanella</taxon>
    </lineage>
</organism>
<dbReference type="GO" id="GO:0032049">
    <property type="term" value="P:cardiolipin biosynthetic process"/>
    <property type="evidence" value="ECO:0007669"/>
    <property type="project" value="UniProtKB-ARBA"/>
</dbReference>
<sequence length="544" mass="60895">MTILGISSRNCGATFANTIAQHLAKEIGQQRKSYPVKQMVFRLSLPFWGLLLLLINGCSSMAELPAKSIETAYPLAENSTLYQAVKTAIAQHPEQTGVFPLGDGVDAFVARLLLIESAVSSIDLQYYIYRNDETGRLLTWFLLDAADRGVRVRLLLDDMTSADMDEQLIALARHPNINIRLFNPSTERNYRGLAMLFGFSRLNHRMHNKSFTVDNVMTIVGGRNIGDEYFAANRDLEFGDFDLLAMGDAVPKVSDEFDRYWNADTTHPIEVLSDHNPTHAELEALAQRVSEQREQSKSSEYVKRLAESQLLANLQSDSMTWFWGKALVLVDPPDKLQQGDKSTWLLSQLLPYLTQVESELLIISPYFVPTQSGTDLLTLLAQSGKRVRVITNSLAATDVLAVHAGYKQYRKTLLAAGVEIYEVKAQAGERSHSWHGSSKSSLHAKSFVFDNNQIFVGSFNFDPRSAAVNTELGLLITQPQLSGHVSHNIEEKLATNTYRLALEDGDLVWWDDGAQQRYDSEPDAGFWRIFVADFLGLLPIESQL</sequence>
<evidence type="ECO:0000313" key="2">
    <source>
        <dbReference type="EMBL" id="ASK69824.1"/>
    </source>
</evidence>
<proteinExistence type="predicted"/>
<dbReference type="PANTHER" id="PTHR21248">
    <property type="entry name" value="CARDIOLIPIN SYNTHASE"/>
    <property type="match status" value="1"/>
</dbReference>
<evidence type="ECO:0000259" key="1">
    <source>
        <dbReference type="PROSITE" id="PS50035"/>
    </source>
</evidence>
<dbReference type="CDD" id="cd09111">
    <property type="entry name" value="PLDc_ymdC_like_1"/>
    <property type="match status" value="1"/>
</dbReference>
<dbReference type="KEGG" id="sbj:CF168_13650"/>
<name>A0A220UNL9_9GAMM</name>
<dbReference type="EMBL" id="CP022358">
    <property type="protein sequence ID" value="ASK69824.1"/>
    <property type="molecule type" value="Genomic_DNA"/>
</dbReference>
<keyword evidence="3" id="KW-1185">Reference proteome</keyword>
<dbReference type="InterPro" id="IPR025202">
    <property type="entry name" value="PLD-like_dom"/>
</dbReference>
<dbReference type="PROSITE" id="PS50035">
    <property type="entry name" value="PLD"/>
    <property type="match status" value="2"/>
</dbReference>
<dbReference type="CDD" id="cd09113">
    <property type="entry name" value="PLDc_ymdC_like_2"/>
    <property type="match status" value="1"/>
</dbReference>
<feature type="domain" description="PLD phosphodiesterase" evidence="1">
    <location>
        <begin position="438"/>
        <end position="465"/>
    </location>
</feature>
<dbReference type="Pfam" id="PF13091">
    <property type="entry name" value="PLDc_2"/>
    <property type="match status" value="2"/>
</dbReference>
<dbReference type="Proteomes" id="UP000198367">
    <property type="component" value="Chromosome"/>
</dbReference>
<gene>
    <name evidence="2" type="ORF">CF168_13650</name>
</gene>
<dbReference type="GO" id="GO:0030572">
    <property type="term" value="F:phosphatidyltransferase activity"/>
    <property type="evidence" value="ECO:0007669"/>
    <property type="project" value="UniProtKB-ARBA"/>
</dbReference>